<feature type="domain" description="G" evidence="9">
    <location>
        <begin position="230"/>
        <end position="357"/>
    </location>
</feature>
<evidence type="ECO:0000259" key="10">
    <source>
        <dbReference type="Pfam" id="PF14714"/>
    </source>
</evidence>
<dbReference type="InterPro" id="IPR015946">
    <property type="entry name" value="KH_dom-like_a/b"/>
</dbReference>
<evidence type="ECO:0000256" key="5">
    <source>
        <dbReference type="ARBA" id="ARBA00022741"/>
    </source>
</evidence>
<evidence type="ECO:0000313" key="11">
    <source>
        <dbReference type="EMBL" id="GMH48153.1"/>
    </source>
</evidence>
<dbReference type="PANTHER" id="PTHR43834:SF6">
    <property type="entry name" value="GTPASE DER"/>
    <property type="match status" value="1"/>
</dbReference>
<dbReference type="AlphaFoldDB" id="A0A9W7DM60"/>
<proteinExistence type="inferred from homology"/>
<dbReference type="OrthoDB" id="8954335at2759"/>
<feature type="compositionally biased region" description="Basic and acidic residues" evidence="8">
    <location>
        <begin position="504"/>
        <end position="517"/>
    </location>
</feature>
<keyword evidence="12" id="KW-1185">Reference proteome</keyword>
<dbReference type="Proteomes" id="UP001165082">
    <property type="component" value="Unassembled WGS sequence"/>
</dbReference>
<gene>
    <name evidence="11" type="ORF">TrRE_jg1552</name>
</gene>
<feature type="domain" description="GTPase Der C-terminal KH-domain-like" evidence="10">
    <location>
        <begin position="416"/>
        <end position="494"/>
    </location>
</feature>
<feature type="domain" description="G" evidence="9">
    <location>
        <begin position="17"/>
        <end position="149"/>
    </location>
</feature>
<keyword evidence="3" id="KW-0690">Ribosome biogenesis</keyword>
<feature type="region of interest" description="Disordered" evidence="8">
    <location>
        <begin position="500"/>
        <end position="524"/>
    </location>
</feature>
<accession>A0A9W7DM60</accession>
<evidence type="ECO:0000256" key="7">
    <source>
        <dbReference type="ARBA" id="ARBA00032345"/>
    </source>
</evidence>
<dbReference type="EMBL" id="BRXZ01000594">
    <property type="protein sequence ID" value="GMH48153.1"/>
    <property type="molecule type" value="Genomic_DNA"/>
</dbReference>
<dbReference type="Gene3D" id="3.30.300.20">
    <property type="match status" value="1"/>
</dbReference>
<dbReference type="Gene3D" id="3.40.50.300">
    <property type="entry name" value="P-loop containing nucleotide triphosphate hydrolases"/>
    <property type="match status" value="2"/>
</dbReference>
<evidence type="ECO:0000313" key="12">
    <source>
        <dbReference type="Proteomes" id="UP001165082"/>
    </source>
</evidence>
<dbReference type="PANTHER" id="PTHR43834">
    <property type="entry name" value="GTPASE DER"/>
    <property type="match status" value="1"/>
</dbReference>
<evidence type="ECO:0000256" key="3">
    <source>
        <dbReference type="ARBA" id="ARBA00022517"/>
    </source>
</evidence>
<comment type="similarity">
    <text evidence="1">Belongs to the TRAFAC class TrmE-Era-EngA-EngB-Septin-like GTPase superfamily. EngA (Der) GTPase family.</text>
</comment>
<dbReference type="Pfam" id="PF01926">
    <property type="entry name" value="MMR_HSR1"/>
    <property type="match status" value="2"/>
</dbReference>
<reference evidence="11" key="1">
    <citation type="submission" date="2022-07" db="EMBL/GenBank/DDBJ databases">
        <title>Genome analysis of Parmales, a sister group of diatoms, reveals the evolutionary specialization of diatoms from phago-mixotrophs to photoautotrophs.</title>
        <authorList>
            <person name="Ban H."/>
            <person name="Sato S."/>
            <person name="Yoshikawa S."/>
            <person name="Kazumasa Y."/>
            <person name="Nakamura Y."/>
            <person name="Ichinomiya M."/>
            <person name="Saitoh K."/>
            <person name="Sato N."/>
            <person name="Blanc-Mathieu R."/>
            <person name="Endo H."/>
            <person name="Kuwata A."/>
            <person name="Ogata H."/>
        </authorList>
    </citation>
    <scope>NUCLEOTIDE SEQUENCE</scope>
</reference>
<evidence type="ECO:0000259" key="9">
    <source>
        <dbReference type="Pfam" id="PF01926"/>
    </source>
</evidence>
<evidence type="ECO:0000256" key="6">
    <source>
        <dbReference type="ARBA" id="ARBA00023134"/>
    </source>
</evidence>
<name>A0A9W7DM60_9STRA</name>
<comment type="caution">
    <text evidence="11">The sequence shown here is derived from an EMBL/GenBank/DDBJ whole genome shotgun (WGS) entry which is preliminary data.</text>
</comment>
<evidence type="ECO:0000256" key="1">
    <source>
        <dbReference type="ARBA" id="ARBA00008279"/>
    </source>
</evidence>
<dbReference type="InterPro" id="IPR016484">
    <property type="entry name" value="GTPase_Der"/>
</dbReference>
<dbReference type="PIRSF" id="PIRSF006485">
    <property type="entry name" value="GTP-binding_EngA"/>
    <property type="match status" value="1"/>
</dbReference>
<protein>
    <recommendedName>
        <fullName evidence="2">GTPase Der</fullName>
    </recommendedName>
    <alternativeName>
        <fullName evidence="7">GTP-binding protein EngA</fullName>
    </alternativeName>
</protein>
<dbReference type="SUPFAM" id="SSF52540">
    <property type="entry name" value="P-loop containing nucleoside triphosphate hydrolases"/>
    <property type="match status" value="2"/>
</dbReference>
<dbReference type="NCBIfam" id="TIGR00231">
    <property type="entry name" value="small_GTP"/>
    <property type="match status" value="1"/>
</dbReference>
<organism evidence="11 12">
    <name type="scientific">Triparma retinervis</name>
    <dbReference type="NCBI Taxonomy" id="2557542"/>
    <lineage>
        <taxon>Eukaryota</taxon>
        <taxon>Sar</taxon>
        <taxon>Stramenopiles</taxon>
        <taxon>Ochrophyta</taxon>
        <taxon>Bolidophyceae</taxon>
        <taxon>Parmales</taxon>
        <taxon>Triparmaceae</taxon>
        <taxon>Triparma</taxon>
    </lineage>
</organism>
<dbReference type="GO" id="GO:0042254">
    <property type="term" value="P:ribosome biogenesis"/>
    <property type="evidence" value="ECO:0007669"/>
    <property type="project" value="UniProtKB-KW"/>
</dbReference>
<dbReference type="InterPro" id="IPR032859">
    <property type="entry name" value="KH_dom-like"/>
</dbReference>
<keyword evidence="4" id="KW-0677">Repeat</keyword>
<keyword evidence="5" id="KW-0547">Nucleotide-binding</keyword>
<dbReference type="Pfam" id="PF14714">
    <property type="entry name" value="KH_dom-like"/>
    <property type="match status" value="1"/>
</dbReference>
<dbReference type="GO" id="GO:0005525">
    <property type="term" value="F:GTP binding"/>
    <property type="evidence" value="ECO:0007669"/>
    <property type="project" value="UniProtKB-KW"/>
</dbReference>
<evidence type="ECO:0000256" key="2">
    <source>
        <dbReference type="ARBA" id="ARBA00020953"/>
    </source>
</evidence>
<evidence type="ECO:0000256" key="8">
    <source>
        <dbReference type="SAM" id="MobiDB-lite"/>
    </source>
</evidence>
<dbReference type="InterPro" id="IPR005225">
    <property type="entry name" value="Small_GTP-bd"/>
</dbReference>
<evidence type="ECO:0000256" key="4">
    <source>
        <dbReference type="ARBA" id="ARBA00022737"/>
    </source>
</evidence>
<dbReference type="InterPro" id="IPR027417">
    <property type="entry name" value="P-loop_NTPase"/>
</dbReference>
<dbReference type="InterPro" id="IPR006073">
    <property type="entry name" value="GTP-bd"/>
</dbReference>
<keyword evidence="6" id="KW-0342">GTP-binding</keyword>
<sequence>MTEKRGRNRGKGGMVGRAIVSDVAGTTRDRRETIGNLAGVQFKIFDTAGVDDDVMGSSFTGRGKYRGAKRRGVPKNPTAVPDIREDIVLKGMAEQTLAAIDLADVILFLFDGRSLIKGGSPNDVVEMARWLRRHRAPGASSQVVLCANKLEGDAWSQMGGGDDILNEMGRLGFGEPLLISSEHGDGMADVAGVLVEAERRKKEELGITDVEGEDPYSWAASTSSLEPITMAILGRQNVGKSTLLNALVSENRVITGSVPGLTRDSIAVDFTYGPSRPSGPRSFSIVDTAGIRRASRRSSSFDSIEDDSVLDALRSMKLAHVCVLVLEAEALHLTKQELTIADGVIREGRALVVVANKSDTMEGTPDEYAMGVKDQVDRFLPHVGDVIVIATSSLYGSNISHVLPVVEGVFESWNRRVTTGELNKWFRDVVASNPPRMARGRVTKLKYIVQAKARPPTFRIFGNVDEKDLGEAYVRFVRNQMRADFGMEGMAIRIGVTNTNKKNPFAEKGRGKVEGGKGKGKGGR</sequence>